<dbReference type="EMBL" id="CP107006">
    <property type="protein sequence ID" value="UYQ92012.1"/>
    <property type="molecule type" value="Genomic_DNA"/>
</dbReference>
<reference evidence="3" key="1">
    <citation type="submission" date="2022-10" db="EMBL/GenBank/DDBJ databases">
        <title>Chitinophaga sp. nov., isolated from soil.</title>
        <authorList>
            <person name="Jeon C.O."/>
        </authorList>
    </citation>
    <scope>NUCLEOTIDE SEQUENCE</scope>
    <source>
        <strain evidence="3">R8</strain>
    </source>
</reference>
<dbReference type="Proteomes" id="UP001162741">
    <property type="component" value="Chromosome"/>
</dbReference>
<feature type="domain" description="Serine aminopeptidase S33" evidence="2">
    <location>
        <begin position="76"/>
        <end position="183"/>
    </location>
</feature>
<dbReference type="Gene3D" id="3.40.50.1820">
    <property type="entry name" value="alpha/beta hydrolase"/>
    <property type="match status" value="1"/>
</dbReference>
<dbReference type="InterPro" id="IPR029058">
    <property type="entry name" value="AB_hydrolase_fold"/>
</dbReference>
<gene>
    <name evidence="3" type="ORF">MKQ68_18155</name>
</gene>
<sequence>MKSFLQNLAWKKILIWAIAVYITGGIVLYFIQEKLIFHPTVLPMNYQYKFDVPFEELLIPINKKEKISAVLFKAEKSHGIVLYFHGNGQNIERYAPYMQYFTRNGYDALIMDYRQFGKSTGRLKESTFYSDAMQMYKVARGRVAPWQIVIYGKSLGTGVAAELASQVECKKLILETPYYSLPDVVMQYAPVYPYDYLMDFKFPTYQYLPEVAEPVVIFHGTNDRVVPYASADKLKPLLKPADEFVTIEGGVITG</sequence>
<dbReference type="InterPro" id="IPR022742">
    <property type="entry name" value="Hydrolase_4"/>
</dbReference>
<proteinExistence type="predicted"/>
<keyword evidence="1" id="KW-1133">Transmembrane helix</keyword>
<keyword evidence="1" id="KW-0472">Membrane</keyword>
<accession>A0ABY6J1J3</accession>
<dbReference type="PANTHER" id="PTHR12277">
    <property type="entry name" value="ALPHA/BETA HYDROLASE DOMAIN-CONTAINING PROTEIN"/>
    <property type="match status" value="1"/>
</dbReference>
<dbReference type="Pfam" id="PF12146">
    <property type="entry name" value="Hydrolase_4"/>
    <property type="match status" value="1"/>
</dbReference>
<name>A0ABY6J1J3_9BACT</name>
<dbReference type="PANTHER" id="PTHR12277:SF81">
    <property type="entry name" value="PROTEIN ABHD13"/>
    <property type="match status" value="1"/>
</dbReference>
<dbReference type="RefSeq" id="WP_264280349.1">
    <property type="nucleotide sequence ID" value="NZ_CP107006.1"/>
</dbReference>
<evidence type="ECO:0000259" key="2">
    <source>
        <dbReference type="Pfam" id="PF12146"/>
    </source>
</evidence>
<keyword evidence="4" id="KW-1185">Reference proteome</keyword>
<evidence type="ECO:0000313" key="4">
    <source>
        <dbReference type="Proteomes" id="UP001162741"/>
    </source>
</evidence>
<evidence type="ECO:0000256" key="1">
    <source>
        <dbReference type="SAM" id="Phobius"/>
    </source>
</evidence>
<evidence type="ECO:0000313" key="3">
    <source>
        <dbReference type="EMBL" id="UYQ92012.1"/>
    </source>
</evidence>
<keyword evidence="1" id="KW-0812">Transmembrane</keyword>
<protein>
    <submittedName>
        <fullName evidence="3">Lysophospholipase</fullName>
    </submittedName>
</protein>
<feature type="transmembrane region" description="Helical" evidence="1">
    <location>
        <begin position="12"/>
        <end position="31"/>
    </location>
</feature>
<organism evidence="3 4">
    <name type="scientific">Chitinophaga horti</name>
    <dbReference type="NCBI Taxonomy" id="2920382"/>
    <lineage>
        <taxon>Bacteria</taxon>
        <taxon>Pseudomonadati</taxon>
        <taxon>Bacteroidota</taxon>
        <taxon>Chitinophagia</taxon>
        <taxon>Chitinophagales</taxon>
        <taxon>Chitinophagaceae</taxon>
        <taxon>Chitinophaga</taxon>
    </lineage>
</organism>
<dbReference type="SUPFAM" id="SSF53474">
    <property type="entry name" value="alpha/beta-Hydrolases"/>
    <property type="match status" value="1"/>
</dbReference>